<evidence type="ECO:0000313" key="1">
    <source>
        <dbReference type="EMBL" id="MDN5201256.1"/>
    </source>
</evidence>
<proteinExistence type="predicted"/>
<accession>A0ABT8KKL0</accession>
<comment type="caution">
    <text evidence="1">The sequence shown here is derived from an EMBL/GenBank/DDBJ whole genome shotgun (WGS) entry which is preliminary data.</text>
</comment>
<name>A0ABT8KKL0_9BACT</name>
<gene>
    <name evidence="1" type="ORF">QQ008_07780</name>
</gene>
<evidence type="ECO:0000313" key="2">
    <source>
        <dbReference type="Proteomes" id="UP001172082"/>
    </source>
</evidence>
<sequence>MSTDSINIQKDMFSYDSFAQDLIKDLYETIGYKEETGRDLTVLEQNILSNMQ</sequence>
<protein>
    <submittedName>
        <fullName evidence="1">Uncharacterized protein</fullName>
    </submittedName>
</protein>
<keyword evidence="2" id="KW-1185">Reference proteome</keyword>
<dbReference type="EMBL" id="JAUJEA010000002">
    <property type="protein sequence ID" value="MDN5201256.1"/>
    <property type="molecule type" value="Genomic_DNA"/>
</dbReference>
<reference evidence="1" key="1">
    <citation type="submission" date="2023-06" db="EMBL/GenBank/DDBJ databases">
        <title>Genomic of Parafulvivirga corallium.</title>
        <authorList>
            <person name="Wang G."/>
        </authorList>
    </citation>
    <scope>NUCLEOTIDE SEQUENCE</scope>
    <source>
        <strain evidence="1">BMA10</strain>
    </source>
</reference>
<dbReference type="RefSeq" id="WP_346751282.1">
    <property type="nucleotide sequence ID" value="NZ_JAUJEA010000002.1"/>
</dbReference>
<organism evidence="1 2">
    <name type="scientific">Splendidivirga corallicola</name>
    <dbReference type="NCBI Taxonomy" id="3051826"/>
    <lineage>
        <taxon>Bacteria</taxon>
        <taxon>Pseudomonadati</taxon>
        <taxon>Bacteroidota</taxon>
        <taxon>Cytophagia</taxon>
        <taxon>Cytophagales</taxon>
        <taxon>Splendidivirgaceae</taxon>
        <taxon>Splendidivirga</taxon>
    </lineage>
</organism>
<dbReference type="Proteomes" id="UP001172082">
    <property type="component" value="Unassembled WGS sequence"/>
</dbReference>